<evidence type="ECO:0000256" key="7">
    <source>
        <dbReference type="ARBA" id="ARBA00023163"/>
    </source>
</evidence>
<dbReference type="InterPro" id="IPR001723">
    <property type="entry name" value="Nuclear_hrmn_rcpt"/>
</dbReference>
<dbReference type="SUPFAM" id="SSF48508">
    <property type="entry name" value="Nuclear receptor ligand-binding domain"/>
    <property type="match status" value="1"/>
</dbReference>
<dbReference type="Pfam" id="PF00104">
    <property type="entry name" value="Hormone_recep"/>
    <property type="match status" value="1"/>
</dbReference>
<evidence type="ECO:0000256" key="4">
    <source>
        <dbReference type="ARBA" id="ARBA00022490"/>
    </source>
</evidence>
<gene>
    <name evidence="11" type="primary">dax1</name>
</gene>
<dbReference type="InterPro" id="IPR035500">
    <property type="entry name" value="NHR-like_dom_sf"/>
</dbReference>
<dbReference type="GO" id="GO:0000122">
    <property type="term" value="P:negative regulation of transcription by RNA polymerase II"/>
    <property type="evidence" value="ECO:0007669"/>
    <property type="project" value="TreeGrafter"/>
</dbReference>
<evidence type="ECO:0000313" key="11">
    <source>
        <dbReference type="EMBL" id="AFU35437.1"/>
    </source>
</evidence>
<keyword evidence="5" id="KW-0678">Repressor</keyword>
<evidence type="ECO:0000256" key="9">
    <source>
        <dbReference type="SAM" id="MobiDB-lite"/>
    </source>
</evidence>
<feature type="compositionally biased region" description="Polar residues" evidence="9">
    <location>
        <begin position="167"/>
        <end position="193"/>
    </location>
</feature>
<evidence type="ECO:0000256" key="1">
    <source>
        <dbReference type="ARBA" id="ARBA00004123"/>
    </source>
</evidence>
<evidence type="ECO:0000256" key="2">
    <source>
        <dbReference type="ARBA" id="ARBA00004496"/>
    </source>
</evidence>
<keyword evidence="6" id="KW-0805">Transcription regulation</keyword>
<feature type="domain" description="NR LBD" evidence="10">
    <location>
        <begin position="235"/>
        <end position="467"/>
    </location>
</feature>
<dbReference type="GO" id="GO:0005737">
    <property type="term" value="C:cytoplasm"/>
    <property type="evidence" value="ECO:0007669"/>
    <property type="project" value="UniProtKB-SubCell"/>
</dbReference>
<organism evidence="11">
    <name type="scientific">Azumapecten farreri</name>
    <name type="common">Farrer's scallop</name>
    <name type="synonym">Chlamys farreri</name>
    <dbReference type="NCBI Taxonomy" id="106299"/>
    <lineage>
        <taxon>Eukaryota</taxon>
        <taxon>Metazoa</taxon>
        <taxon>Spiralia</taxon>
        <taxon>Lophotrochozoa</taxon>
        <taxon>Mollusca</taxon>
        <taxon>Bivalvia</taxon>
        <taxon>Autobranchia</taxon>
        <taxon>Pteriomorphia</taxon>
        <taxon>Pectinida</taxon>
        <taxon>Pectinoidea</taxon>
        <taxon>Pectinidae</taxon>
        <taxon>Azumapecten</taxon>
    </lineage>
</organism>
<feature type="compositionally biased region" description="Polar residues" evidence="9">
    <location>
        <begin position="94"/>
        <end position="120"/>
    </location>
</feature>
<protein>
    <submittedName>
        <fullName evidence="11">Dax1</fullName>
    </submittedName>
</protein>
<dbReference type="InterPro" id="IPR033544">
    <property type="entry name" value="NR0B1/2"/>
</dbReference>
<keyword evidence="7" id="KW-0804">Transcription</keyword>
<dbReference type="SMART" id="SM00430">
    <property type="entry name" value="HOLI"/>
    <property type="match status" value="1"/>
</dbReference>
<keyword evidence="4" id="KW-0963">Cytoplasm</keyword>
<dbReference type="InterPro" id="IPR000536">
    <property type="entry name" value="Nucl_hrmn_rcpt_lig-bd"/>
</dbReference>
<keyword evidence="8" id="KW-0675">Receptor</keyword>
<evidence type="ECO:0000259" key="10">
    <source>
        <dbReference type="PROSITE" id="PS51843"/>
    </source>
</evidence>
<dbReference type="PROSITE" id="PS51843">
    <property type="entry name" value="NR_LBD"/>
    <property type="match status" value="1"/>
</dbReference>
<comment type="similarity">
    <text evidence="3">Belongs to the nuclear hormone receptor family. NR0 subfamily.</text>
</comment>
<proteinExistence type="evidence at transcript level"/>
<dbReference type="AlphaFoldDB" id="S4T5C6"/>
<reference evidence="11" key="1">
    <citation type="journal article" date="2014" name="PLoS ONE">
        <title>Expression Characteristics of beta-Catenin in Scallop Chlamys farreri Gonads and Its Role as a Potential Upstream Gene of Dax1 through Canonical Wnt Signalling Pathway Regulating the Spermatogenesis.</title>
        <authorList>
            <person name="Li H."/>
            <person name="Zhang Z."/>
            <person name="Bi Y."/>
            <person name="Yang D."/>
            <person name="Zhang L."/>
            <person name="Liu J."/>
        </authorList>
    </citation>
    <scope>NUCLEOTIDE SEQUENCE</scope>
</reference>
<feature type="region of interest" description="Disordered" evidence="9">
    <location>
        <begin position="94"/>
        <end position="224"/>
    </location>
</feature>
<evidence type="ECO:0000256" key="6">
    <source>
        <dbReference type="ARBA" id="ARBA00023015"/>
    </source>
</evidence>
<evidence type="ECO:0000256" key="3">
    <source>
        <dbReference type="ARBA" id="ARBA00006647"/>
    </source>
</evidence>
<sequence>MDLGHDKGSVCTCHPVSYSSNTLERLLVHGPEAYNSYYSNHRQPSPYNKVAMDHIQSLNNNRHNTTLQSVLLGQVPAEYSHLTSSQSSIQDVLSPNIPHQGNTSNNVSTLRIPNYHDNTLPSSSPRHIPSPRAITSSSHSPSPRHISSSPHCRLSPAHMTPPRHVSSPISSQNHVPSPFSTNSASSPFNPSESCQDEPIDLSCKGSNTDDNDSVMSESPKSDAGSSLLRNLLCIGKNLDTDERCSSNSMDFDPSTTAISSNTRVTLAKKNMLPVSSRVSDWLVKIVQFSKSIPEFQNLSHNDKVTLILNSWTRLLLLYMSESNFQFAVTPTHNNGSSEEETPSTTPTPDTPTMKSVESVQNFVKKCQNMNLDQKEYAFLRMAVLFNAGYVGLDRPGMVDQLNSLIQQLLQEHVRLVRPTDVMHYSRLLLLLPALYGINCKMIENLFCGHINGTMDMEVLLKEMIQNL</sequence>
<comment type="subcellular location">
    <subcellularLocation>
        <location evidence="2">Cytoplasm</location>
    </subcellularLocation>
    <subcellularLocation>
        <location evidence="1">Nucleus</location>
    </subcellularLocation>
</comment>
<dbReference type="EMBL" id="JQ071986">
    <property type="protein sequence ID" value="AFU35437.1"/>
    <property type="molecule type" value="mRNA"/>
</dbReference>
<dbReference type="GO" id="GO:0003714">
    <property type="term" value="F:transcription corepressor activity"/>
    <property type="evidence" value="ECO:0007669"/>
    <property type="project" value="TreeGrafter"/>
</dbReference>
<feature type="compositionally biased region" description="Low complexity" evidence="9">
    <location>
        <begin position="121"/>
        <end position="150"/>
    </location>
</feature>
<accession>S4T5C6</accession>
<feature type="compositionally biased region" description="Low complexity" evidence="9">
    <location>
        <begin position="342"/>
        <end position="352"/>
    </location>
</feature>
<evidence type="ECO:0000256" key="5">
    <source>
        <dbReference type="ARBA" id="ARBA00022491"/>
    </source>
</evidence>
<dbReference type="PANTHER" id="PTHR24081:SF8">
    <property type="entry name" value="NR LBD DOMAIN-CONTAINING PROTEIN"/>
    <property type="match status" value="1"/>
</dbReference>
<dbReference type="GO" id="GO:0005634">
    <property type="term" value="C:nucleus"/>
    <property type="evidence" value="ECO:0007669"/>
    <property type="project" value="UniProtKB-SubCell"/>
</dbReference>
<name>S4T5C6_AZUFA</name>
<feature type="compositionally biased region" description="Polar residues" evidence="9">
    <location>
        <begin position="204"/>
        <end position="224"/>
    </location>
</feature>
<dbReference type="PRINTS" id="PR00398">
    <property type="entry name" value="STRDHORMONER"/>
</dbReference>
<dbReference type="PANTHER" id="PTHR24081">
    <property type="entry name" value="NUCLEAR RECEPTOR SUBFAMILY 0 GROUP B"/>
    <property type="match status" value="1"/>
</dbReference>
<evidence type="ECO:0000256" key="8">
    <source>
        <dbReference type="ARBA" id="ARBA00023170"/>
    </source>
</evidence>
<feature type="region of interest" description="Disordered" evidence="9">
    <location>
        <begin position="329"/>
        <end position="354"/>
    </location>
</feature>
<dbReference type="Gene3D" id="1.10.565.10">
    <property type="entry name" value="Retinoid X Receptor"/>
    <property type="match status" value="1"/>
</dbReference>